<keyword evidence="1" id="KW-1133">Transmembrane helix</keyword>
<gene>
    <name evidence="2" type="ORF">Taro_034034</name>
</gene>
<dbReference type="AlphaFoldDB" id="A0A843W6E9"/>
<evidence type="ECO:0000256" key="1">
    <source>
        <dbReference type="SAM" id="Phobius"/>
    </source>
</evidence>
<accession>A0A843W6E9</accession>
<evidence type="ECO:0000313" key="2">
    <source>
        <dbReference type="EMBL" id="MQM01281.1"/>
    </source>
</evidence>
<keyword evidence="1" id="KW-0472">Membrane</keyword>
<evidence type="ECO:0000313" key="3">
    <source>
        <dbReference type="Proteomes" id="UP000652761"/>
    </source>
</evidence>
<sequence length="316" mass="33878">MPFLLVVATSVLCSPGVRHLRACSRDKLLLLSGTPIPARLCQRELLRAAGVLDFASALLEFLLLWLEFVPGRSWWRFVAPCIASNGLRIHGWQHDLRGSLAGVREVARSPTGSECELRESAAVVARCACCERGCCFARAAVGFVLGLRICVGVSRSLREPTCGVVFTGAGLWSAKPVEGVLALLAAPFSLGCVLVGCPLVVGMLVCCVAPLVERCDTWLWLLSALCWLVVNSGEVLPEFFSVGSGGGELLPHAFDSTGSAGVIFGLTRVVVEAFLSFRYFVVLCGRDSLSQEFVTGRSWWRFVVPCIASSVSALVA</sequence>
<reference evidence="2" key="1">
    <citation type="submission" date="2017-07" db="EMBL/GenBank/DDBJ databases">
        <title>Taro Niue Genome Assembly and Annotation.</title>
        <authorList>
            <person name="Atibalentja N."/>
            <person name="Keating K."/>
            <person name="Fields C.J."/>
        </authorList>
    </citation>
    <scope>NUCLEOTIDE SEQUENCE</scope>
    <source>
        <strain evidence="2">Niue_2</strain>
        <tissue evidence="2">Leaf</tissue>
    </source>
</reference>
<keyword evidence="3" id="KW-1185">Reference proteome</keyword>
<dbReference type="EMBL" id="NMUH01002649">
    <property type="protein sequence ID" value="MQM01281.1"/>
    <property type="molecule type" value="Genomic_DNA"/>
</dbReference>
<protein>
    <submittedName>
        <fullName evidence="2">Uncharacterized protein</fullName>
    </submittedName>
</protein>
<dbReference type="Proteomes" id="UP000652761">
    <property type="component" value="Unassembled WGS sequence"/>
</dbReference>
<proteinExistence type="predicted"/>
<feature type="transmembrane region" description="Helical" evidence="1">
    <location>
        <begin position="180"/>
        <end position="212"/>
    </location>
</feature>
<comment type="caution">
    <text evidence="2">The sequence shown here is derived from an EMBL/GenBank/DDBJ whole genome shotgun (WGS) entry which is preliminary data.</text>
</comment>
<feature type="transmembrane region" description="Helical" evidence="1">
    <location>
        <begin position="218"/>
        <end position="236"/>
    </location>
</feature>
<name>A0A843W6E9_COLES</name>
<organism evidence="2 3">
    <name type="scientific">Colocasia esculenta</name>
    <name type="common">Wild taro</name>
    <name type="synonym">Arum esculentum</name>
    <dbReference type="NCBI Taxonomy" id="4460"/>
    <lineage>
        <taxon>Eukaryota</taxon>
        <taxon>Viridiplantae</taxon>
        <taxon>Streptophyta</taxon>
        <taxon>Embryophyta</taxon>
        <taxon>Tracheophyta</taxon>
        <taxon>Spermatophyta</taxon>
        <taxon>Magnoliopsida</taxon>
        <taxon>Liliopsida</taxon>
        <taxon>Araceae</taxon>
        <taxon>Aroideae</taxon>
        <taxon>Colocasieae</taxon>
        <taxon>Colocasia</taxon>
    </lineage>
</organism>
<keyword evidence="1" id="KW-0812">Transmembrane</keyword>